<feature type="compositionally biased region" description="Polar residues" evidence="13">
    <location>
        <begin position="738"/>
        <end position="758"/>
    </location>
</feature>
<feature type="compositionally biased region" description="Basic and acidic residues" evidence="13">
    <location>
        <begin position="1857"/>
        <end position="1881"/>
    </location>
</feature>
<dbReference type="Proteomes" id="UP000261660">
    <property type="component" value="Unplaced"/>
</dbReference>
<evidence type="ECO:0000313" key="15">
    <source>
        <dbReference type="Ensembl" id="ENSLBEP00000033235.1"/>
    </source>
</evidence>
<feature type="compositionally biased region" description="Low complexity" evidence="13">
    <location>
        <begin position="1764"/>
        <end position="1775"/>
    </location>
</feature>
<feature type="compositionally biased region" description="Basic and acidic residues" evidence="13">
    <location>
        <begin position="1898"/>
        <end position="1914"/>
    </location>
</feature>
<evidence type="ECO:0000256" key="2">
    <source>
        <dbReference type="ARBA" id="ARBA00006991"/>
    </source>
</evidence>
<name>A0A3Q3NFU0_9LABR</name>
<keyword evidence="5" id="KW-0677">Repeat</keyword>
<feature type="region of interest" description="Disordered" evidence="13">
    <location>
        <begin position="1118"/>
        <end position="1274"/>
    </location>
</feature>
<keyword evidence="11" id="KW-0539">Nucleus</keyword>
<dbReference type="InParanoid" id="A0A3Q3NFU0"/>
<evidence type="ECO:0000256" key="7">
    <source>
        <dbReference type="ARBA" id="ARBA00022833"/>
    </source>
</evidence>
<feature type="compositionally biased region" description="Basic residues" evidence="13">
    <location>
        <begin position="1206"/>
        <end position="1216"/>
    </location>
</feature>
<dbReference type="GeneTree" id="ENSGT00950000183034"/>
<dbReference type="Ensembl" id="ENSLBET00000034700.1">
    <property type="protein sequence ID" value="ENSLBEP00000033235.1"/>
    <property type="gene ID" value="ENSLBEG00000025025.1"/>
</dbReference>
<evidence type="ECO:0000256" key="6">
    <source>
        <dbReference type="ARBA" id="ARBA00022771"/>
    </source>
</evidence>
<evidence type="ECO:0000256" key="11">
    <source>
        <dbReference type="ARBA" id="ARBA00023242"/>
    </source>
</evidence>
<feature type="compositionally biased region" description="Basic and acidic residues" evidence="13">
    <location>
        <begin position="556"/>
        <end position="568"/>
    </location>
</feature>
<evidence type="ECO:0000256" key="12">
    <source>
        <dbReference type="PROSITE-ProRule" id="PRU00042"/>
    </source>
</evidence>
<feature type="compositionally biased region" description="Low complexity" evidence="13">
    <location>
        <begin position="1920"/>
        <end position="1933"/>
    </location>
</feature>
<organism evidence="15 16">
    <name type="scientific">Labrus bergylta</name>
    <name type="common">ballan wrasse</name>
    <dbReference type="NCBI Taxonomy" id="56723"/>
    <lineage>
        <taxon>Eukaryota</taxon>
        <taxon>Metazoa</taxon>
        <taxon>Chordata</taxon>
        <taxon>Craniata</taxon>
        <taxon>Vertebrata</taxon>
        <taxon>Euteleostomi</taxon>
        <taxon>Actinopterygii</taxon>
        <taxon>Neopterygii</taxon>
        <taxon>Teleostei</taxon>
        <taxon>Neoteleostei</taxon>
        <taxon>Acanthomorphata</taxon>
        <taxon>Eupercaria</taxon>
        <taxon>Labriformes</taxon>
        <taxon>Labridae</taxon>
        <taxon>Labrus</taxon>
    </lineage>
</organism>
<reference evidence="15" key="2">
    <citation type="submission" date="2025-09" db="UniProtKB">
        <authorList>
            <consortium name="Ensembl"/>
        </authorList>
    </citation>
    <scope>IDENTIFICATION</scope>
</reference>
<dbReference type="PROSITE" id="PS00028">
    <property type="entry name" value="ZINC_FINGER_C2H2_1"/>
    <property type="match status" value="2"/>
</dbReference>
<feature type="region of interest" description="Disordered" evidence="13">
    <location>
        <begin position="868"/>
        <end position="894"/>
    </location>
</feature>
<feature type="compositionally biased region" description="Basic residues" evidence="13">
    <location>
        <begin position="1569"/>
        <end position="1597"/>
    </location>
</feature>
<feature type="compositionally biased region" description="Basic and acidic residues" evidence="13">
    <location>
        <begin position="1646"/>
        <end position="1660"/>
    </location>
</feature>
<feature type="region of interest" description="Disordered" evidence="13">
    <location>
        <begin position="1440"/>
        <end position="1541"/>
    </location>
</feature>
<feature type="compositionally biased region" description="Basic and acidic residues" evidence="13">
    <location>
        <begin position="1819"/>
        <end position="1839"/>
    </location>
</feature>
<feature type="compositionally biased region" description="Polar residues" evidence="13">
    <location>
        <begin position="1166"/>
        <end position="1183"/>
    </location>
</feature>
<dbReference type="InterPro" id="IPR017956">
    <property type="entry name" value="AT_hook_DNA-bd_motif"/>
</dbReference>
<evidence type="ECO:0000259" key="14">
    <source>
        <dbReference type="PROSITE" id="PS50157"/>
    </source>
</evidence>
<dbReference type="GO" id="GO:0003677">
    <property type="term" value="F:DNA binding"/>
    <property type="evidence" value="ECO:0007669"/>
    <property type="project" value="UniProtKB-KW"/>
</dbReference>
<evidence type="ECO:0000256" key="10">
    <source>
        <dbReference type="ARBA" id="ARBA00023163"/>
    </source>
</evidence>
<dbReference type="InterPro" id="IPR013087">
    <property type="entry name" value="Znf_C2H2_type"/>
</dbReference>
<evidence type="ECO:0000256" key="9">
    <source>
        <dbReference type="ARBA" id="ARBA00023125"/>
    </source>
</evidence>
<feature type="domain" description="C2H2-type" evidence="14">
    <location>
        <begin position="1384"/>
        <end position="1413"/>
    </location>
</feature>
<keyword evidence="16" id="KW-1185">Reference proteome</keyword>
<feature type="compositionally biased region" description="Low complexity" evidence="13">
    <location>
        <begin position="1691"/>
        <end position="1703"/>
    </location>
</feature>
<feature type="compositionally biased region" description="Polar residues" evidence="13">
    <location>
        <begin position="1631"/>
        <end position="1645"/>
    </location>
</feature>
<dbReference type="Gene3D" id="3.30.160.60">
    <property type="entry name" value="Classic Zinc Finger"/>
    <property type="match status" value="1"/>
</dbReference>
<dbReference type="PROSITE" id="PS50157">
    <property type="entry name" value="ZINC_FINGER_C2H2_2"/>
    <property type="match status" value="2"/>
</dbReference>
<accession>A0A3Q3NFU0</accession>
<comment type="subcellular location">
    <subcellularLocation>
        <location evidence="1">Nucleus</location>
    </subcellularLocation>
</comment>
<protein>
    <submittedName>
        <fullName evidence="15">Uncharacterized LOC110001337</fullName>
    </submittedName>
</protein>
<evidence type="ECO:0000256" key="8">
    <source>
        <dbReference type="ARBA" id="ARBA00023015"/>
    </source>
</evidence>
<feature type="compositionally biased region" description="Polar residues" evidence="13">
    <location>
        <begin position="1139"/>
        <end position="1154"/>
    </location>
</feature>
<feature type="compositionally biased region" description="Polar residues" evidence="13">
    <location>
        <begin position="788"/>
        <end position="816"/>
    </location>
</feature>
<dbReference type="PANTHER" id="PTHR15507:SF16">
    <property type="entry name" value="ZINC FINGER PROTEIN 654"/>
    <property type="match status" value="1"/>
</dbReference>
<feature type="compositionally biased region" description="Polar residues" evidence="13">
    <location>
        <begin position="1789"/>
        <end position="1818"/>
    </location>
</feature>
<reference evidence="15" key="1">
    <citation type="submission" date="2025-08" db="UniProtKB">
        <authorList>
            <consortium name="Ensembl"/>
        </authorList>
    </citation>
    <scope>IDENTIFICATION</scope>
</reference>
<keyword evidence="9" id="KW-0238">DNA-binding</keyword>
<feature type="region of interest" description="Disordered" evidence="13">
    <location>
        <begin position="482"/>
        <end position="534"/>
    </location>
</feature>
<feature type="compositionally biased region" description="Basic residues" evidence="13">
    <location>
        <begin position="1476"/>
        <end position="1485"/>
    </location>
</feature>
<keyword evidence="4" id="KW-0479">Metal-binding</keyword>
<dbReference type="FunCoup" id="A0A3Q3NFU0">
    <property type="interactions" value="1326"/>
</dbReference>
<proteinExistence type="inferred from homology"/>
<evidence type="ECO:0000256" key="13">
    <source>
        <dbReference type="SAM" id="MobiDB-lite"/>
    </source>
</evidence>
<keyword evidence="8" id="KW-0805">Transcription regulation</keyword>
<evidence type="ECO:0000256" key="4">
    <source>
        <dbReference type="ARBA" id="ARBA00022723"/>
    </source>
</evidence>
<feature type="compositionally biased region" description="Polar residues" evidence="13">
    <location>
        <begin position="1934"/>
        <end position="1959"/>
    </location>
</feature>
<dbReference type="Pfam" id="PF25580">
    <property type="entry name" value="TPR_Rlf"/>
    <property type="match status" value="1"/>
</dbReference>
<feature type="region of interest" description="Disordered" evidence="13">
    <location>
        <begin position="1565"/>
        <end position="2054"/>
    </location>
</feature>
<feature type="region of interest" description="Disordered" evidence="13">
    <location>
        <begin position="732"/>
        <end position="839"/>
    </location>
</feature>
<dbReference type="SMART" id="SM00384">
    <property type="entry name" value="AT_hook"/>
    <property type="match status" value="2"/>
</dbReference>
<feature type="region of interest" description="Disordered" evidence="13">
    <location>
        <begin position="917"/>
        <end position="949"/>
    </location>
</feature>
<dbReference type="PANTHER" id="PTHR15507">
    <property type="entry name" value="ZINC FINGER PROTEIN RLF"/>
    <property type="match status" value="1"/>
</dbReference>
<evidence type="ECO:0000256" key="3">
    <source>
        <dbReference type="ARBA" id="ARBA00022553"/>
    </source>
</evidence>
<feature type="compositionally biased region" description="Basic and acidic residues" evidence="13">
    <location>
        <begin position="1778"/>
        <end position="1788"/>
    </location>
</feature>
<feature type="region of interest" description="Disordered" evidence="13">
    <location>
        <begin position="551"/>
        <end position="578"/>
    </location>
</feature>
<feature type="region of interest" description="Disordered" evidence="13">
    <location>
        <begin position="992"/>
        <end position="1055"/>
    </location>
</feature>
<keyword evidence="7" id="KW-0862">Zinc</keyword>
<feature type="compositionally biased region" description="Basic and acidic residues" evidence="13">
    <location>
        <begin position="1440"/>
        <end position="1464"/>
    </location>
</feature>
<feature type="compositionally biased region" description="Basic and acidic residues" evidence="13">
    <location>
        <begin position="1184"/>
        <end position="1205"/>
    </location>
</feature>
<feature type="compositionally biased region" description="Basic and acidic residues" evidence="13">
    <location>
        <begin position="1747"/>
        <end position="1763"/>
    </location>
</feature>
<evidence type="ECO:0000313" key="16">
    <source>
        <dbReference type="Proteomes" id="UP000261660"/>
    </source>
</evidence>
<dbReference type="GO" id="GO:0000981">
    <property type="term" value="F:DNA-binding transcription factor activity, RNA polymerase II-specific"/>
    <property type="evidence" value="ECO:0007669"/>
    <property type="project" value="TreeGrafter"/>
</dbReference>
<dbReference type="GO" id="GO:0005634">
    <property type="term" value="C:nucleus"/>
    <property type="evidence" value="ECO:0007669"/>
    <property type="project" value="UniProtKB-SubCell"/>
</dbReference>
<dbReference type="SMART" id="SM00355">
    <property type="entry name" value="ZnF_C2H2"/>
    <property type="match status" value="7"/>
</dbReference>
<dbReference type="STRING" id="56723.ENSLBEP00000033235"/>
<sequence length="2166" mass="241877">MAEEGSVYEGLDKQMQTLLSLYSSDDLRADSKPFCSDFSKLVEEHASHWQVPLPQLRILELSLCYFARASTFFTSNCDHVLHTLSSLALSVFELLLFFDQKDFHEEPLKQFTVTFQECYSALARHQNVHLLQVERLVRGGGPWASSVLQAILSESSLPQSEVDRFISSELPVFFELRVRYLLSCEQRVSEAVALAKCCSLHPAAGQHSFFLQVYLTWLLKTSQHDRLHREVADLNSKDAIHIICSLECEEKDELLLSLCRAFLSQQLRRGDMYYLCDLVFVWSKLHSRLKTSKHSLLEESHQLMLSATNVNSIFPFIRAILQELGEDGIQFCVELCANALQSCLPCDVITKSLIYKTLAGLLPNDLEVCRACALLVFFHERSVEAYKMVYLLYMHPDQEYHVDSSTIRNHVRFETLQVLKKDLHFDPEFWNLIALRTNCLKLMSDKVVSAALEEIMEDKWILKYCTKDSAFRSGTSVCHKGSLQAASKKRHHKEDTDASKRLKMGAGRTRLNRDHTVKKKGNQGSRSFRDESSKPLRRSFWQLDRLHDNGAFGSGELRRTTRHSEKNPPKRRIRKPRWLLEDSGTLEENSVPSKIRKHGLKHQKHQQSSIIKGTETDPIKNNAKHKPSVNSDLLARENSNHQKGISLDCVIPANPPQVILELSLPDNELMGTFNEETCNRQRGFPQVLFYKPTVKLPDALQPKIIHGKEVILRARDPAMFIQQLHCYARRQKGKGSGLNVQGSVSTITRSSVQGSPSKGSLRRRSEKSTAETKGGIATRTKVKETLQAVPQAQTTKAVSRKTSTGRELSEKSSVNMKDTHALRTSAGSEVKQAPNKLDKVQQGKTITSARELCEGSAVEMKVTIASQSPTSQGLDKVSKAHTVKDTSESTTSAEVLQTTATDDCPNTRAADRTLELELSSSQAENDKLSNTPERLKNLSNGIPDKDVMDVSPKLSKEHVLCERPADQGSLNDISALTLVTEMVTELAPEKIARDLENQKPPAPEDTASKESKAGVKPKVPHKPHTTSSGSAQGLGPSECTKDIDPDESEESDAVETEESRLEYCCTFCNKVFKGSHVVSHAMFHYRKDECMFCGTIFKDDLLAMMHLSNHIEKLKRLKDTSNNNTRENRVSETKDHSTPRSSAKAKTTNISPGHSGTGRLRRSDICSKSISDPDSTPSGSRSLRSNDKPEDVSSRQEKKQNEGKHVKSKTPVHKINGHIGEKKKLGRPRKVIPESQAKQDVSQERTSDGAESPRLQEKRDVAVDSTTSAKEEKKISTEVKMKEKKSLQVQKTVTQQAVTEKQLKPQESLEKVCCPMDGCAWFRDLSKNRVALLYHALEDHYGEVKPLKLAFHVGNGKCSVCMRVLWSFEHFQHHIERHRLTPRYPCPHQGCPARFKTGMEMRRHARRHSPLQAACCLPGCSRLFICLWALNLHEREHYGANPTKADKDTNEQPGDKAHKPKDEPAAVTLNDTVRLKAGHKLRRQTAHNLSTRTHVKAPPRTSVRASLSKQQIKESSETNESQALKNILNKDTPEDPSGPNLRLRQRLRKVSSLASHKTHKVISSSLFKHNIKVRHKLKKKQIKVNTKGPKRRGRPPKSKTAVRDENTTAGPKKESVEEQSAPEKHQKSADHLTSSTPAAETSNESTEFKAEESSQEDKTTDASADGAKCKKSINKQINENHVKQKKILHKTSLNLSTATSSANKTQKSNDDKEKKVHTAKKRSNQNHSQTASSDSTKSKKHKNSNNDTKEDVCLLKEPLKKPAESSSVVPQVESSANEEGKINVEEAKSTQTISDNSVPAVQANSLTDFTEAPSTSGEKTQEVATERSKKLQRLKEIMKKEKKNRTTSSDSGKTPKKQKDAKTKGDKKSNKDRQPRKDSRKTSSVRKTSKSISVEQPEEAKAAAERSPHAEEKSNVILEGSGSSVPAASDSSSNETTSPAAVSEETTQAAANTENSQKSHAVKNSDPSKAKKKAKVIDGIKKIVKRKSKDPSAPKKLKKSKTSQVQAPTEGNAEGTEKPVGQEEKASAETPQSALLIPGYSRVTNGQEAREDAKAMQFKQTLAEYGKKPYMRAPPEAYLDERYITMPKRRKEMSPPPRNVSLEKVKVAAAVQRQRCADCFATFNSNGELQSHLQLQNCSKLFGFDSDDEGESDVFVANILGIKLRE</sequence>
<evidence type="ECO:0000256" key="1">
    <source>
        <dbReference type="ARBA" id="ARBA00004123"/>
    </source>
</evidence>
<feature type="domain" description="C2H2-type" evidence="14">
    <location>
        <begin position="1413"/>
        <end position="1442"/>
    </location>
</feature>
<feature type="compositionally biased region" description="Basic and acidic residues" evidence="13">
    <location>
        <begin position="2015"/>
        <end position="2027"/>
    </location>
</feature>
<feature type="compositionally biased region" description="Basic and acidic residues" evidence="13">
    <location>
        <begin position="1601"/>
        <end position="1630"/>
    </location>
</feature>
<feature type="compositionally biased region" description="Acidic residues" evidence="13">
    <location>
        <begin position="1044"/>
        <end position="1055"/>
    </location>
</feature>
<keyword evidence="10" id="KW-0804">Transcription</keyword>
<feature type="compositionally biased region" description="Polar residues" evidence="13">
    <location>
        <begin position="918"/>
        <end position="940"/>
    </location>
</feature>
<feature type="compositionally biased region" description="Basic and acidic residues" evidence="13">
    <location>
        <begin position="1126"/>
        <end position="1138"/>
    </location>
</feature>
<dbReference type="GO" id="GO:0008270">
    <property type="term" value="F:zinc ion binding"/>
    <property type="evidence" value="ECO:0007669"/>
    <property type="project" value="UniProtKB-KW"/>
</dbReference>
<comment type="similarity">
    <text evidence="2">Belongs to the krueppel C2H2-type zinc-finger protein family.</text>
</comment>
<evidence type="ECO:0000256" key="5">
    <source>
        <dbReference type="ARBA" id="ARBA00022737"/>
    </source>
</evidence>
<dbReference type="InterPro" id="IPR057986">
    <property type="entry name" value="TPR_Rlf/292/654"/>
</dbReference>
<keyword evidence="3" id="KW-0597">Phosphoprotein</keyword>
<feature type="compositionally biased region" description="Basic and acidic residues" evidence="13">
    <location>
        <begin position="876"/>
        <end position="887"/>
    </location>
</feature>
<keyword evidence="6 12" id="KW-0863">Zinc-finger</keyword>
<feature type="compositionally biased region" description="Basic and acidic residues" evidence="13">
    <location>
        <begin position="1707"/>
        <end position="1716"/>
    </location>
</feature>
<dbReference type="InterPro" id="IPR052251">
    <property type="entry name" value="GH-ZnFinger_Regulators"/>
</dbReference>